<dbReference type="AlphaFoldDB" id="W9EFH5"/>
<dbReference type="InterPro" id="IPR012861">
    <property type="entry name" value="DUF1634"/>
</dbReference>
<keyword evidence="1" id="KW-0812">Transmembrane</keyword>
<comment type="caution">
    <text evidence="2">The sequence shown here is derived from an EMBL/GenBank/DDBJ whole genome shotgun (WGS) entry which is preliminary data.</text>
</comment>
<gene>
    <name evidence="2" type="ORF">B808_291</name>
</gene>
<evidence type="ECO:0000256" key="1">
    <source>
        <dbReference type="SAM" id="Phobius"/>
    </source>
</evidence>
<proteinExistence type="predicted"/>
<sequence>MKTTKKPIATETNQLEKTIGRIMRWGVTLAIIIMVIGLLAFLLHGGLGYPNNYYVHSFKELFSGLAEQKPYSIMMLGIFILILTPVLRVVASIYSFYREHDWLYVVITALVLLILIASFILGIYFRR</sequence>
<keyword evidence="1" id="KW-1133">Transmembrane helix</keyword>
<dbReference type="OrthoDB" id="1682804at2"/>
<evidence type="ECO:0000313" key="2">
    <source>
        <dbReference type="EMBL" id="ETO40832.1"/>
    </source>
</evidence>
<reference evidence="2 3" key="1">
    <citation type="submission" date="2012-08" db="EMBL/GenBank/DDBJ databases">
        <title>Genome sequencing of Lactobacillus florum 8D.</title>
        <authorList>
            <person name="Kim E.B."/>
            <person name="Marco M.L."/>
        </authorList>
    </citation>
    <scope>NUCLEOTIDE SEQUENCE [LARGE SCALE GENOMIC DNA]</scope>
    <source>
        <strain evidence="2 3">8D</strain>
    </source>
</reference>
<keyword evidence="3" id="KW-1185">Reference proteome</keyword>
<dbReference type="EMBL" id="ALXG01000013">
    <property type="protein sequence ID" value="ETO40832.1"/>
    <property type="molecule type" value="Genomic_DNA"/>
</dbReference>
<organism evidence="2 3">
    <name type="scientific">Fructilactobacillus florum 8D</name>
    <dbReference type="NCBI Taxonomy" id="1221538"/>
    <lineage>
        <taxon>Bacteria</taxon>
        <taxon>Bacillati</taxon>
        <taxon>Bacillota</taxon>
        <taxon>Bacilli</taxon>
        <taxon>Lactobacillales</taxon>
        <taxon>Lactobacillaceae</taxon>
        <taxon>Fructilactobacillus</taxon>
    </lineage>
</organism>
<feature type="transmembrane region" description="Helical" evidence="1">
    <location>
        <begin position="27"/>
        <end position="50"/>
    </location>
</feature>
<evidence type="ECO:0000313" key="3">
    <source>
        <dbReference type="Proteomes" id="UP000019474"/>
    </source>
</evidence>
<protein>
    <recommendedName>
        <fullName evidence="4">DUF1634 domain-containing protein</fullName>
    </recommendedName>
</protein>
<keyword evidence="1" id="KW-0472">Membrane</keyword>
<accession>W9EFH5</accession>
<evidence type="ECO:0008006" key="4">
    <source>
        <dbReference type="Google" id="ProtNLM"/>
    </source>
</evidence>
<dbReference type="Proteomes" id="UP000019474">
    <property type="component" value="Unassembled WGS sequence"/>
</dbReference>
<name>W9EFH5_9LACO</name>
<feature type="transmembrane region" description="Helical" evidence="1">
    <location>
        <begin position="70"/>
        <end position="90"/>
    </location>
</feature>
<dbReference type="RefSeq" id="WP_009166855.1">
    <property type="nucleotide sequence ID" value="NZ_ALXG01000013.1"/>
</dbReference>
<feature type="transmembrane region" description="Helical" evidence="1">
    <location>
        <begin position="102"/>
        <end position="125"/>
    </location>
</feature>
<dbReference type="Pfam" id="PF07843">
    <property type="entry name" value="DUF1634"/>
    <property type="match status" value="1"/>
</dbReference>
<dbReference type="PATRIC" id="fig|1221538.3.peg.299"/>